<gene>
    <name evidence="3" type="primary">ugpQ</name>
    <name evidence="3" type="ORF">Pla111_02860</name>
</gene>
<proteinExistence type="predicted"/>
<dbReference type="InterPro" id="IPR017946">
    <property type="entry name" value="PLC-like_Pdiesterase_TIM-brl"/>
</dbReference>
<dbReference type="OrthoDB" id="238714at2"/>
<dbReference type="EC" id="3.1.4.46" evidence="3"/>
<name>A0A5C5WEN7_9BACT</name>
<dbReference type="GO" id="GO:0008889">
    <property type="term" value="F:glycerophosphodiester phosphodiesterase activity"/>
    <property type="evidence" value="ECO:0007669"/>
    <property type="project" value="UniProtKB-EC"/>
</dbReference>
<dbReference type="Pfam" id="PF03009">
    <property type="entry name" value="GDPD"/>
    <property type="match status" value="1"/>
</dbReference>
<dbReference type="PANTHER" id="PTHR46211">
    <property type="entry name" value="GLYCEROPHOSPHORYL DIESTER PHOSPHODIESTERASE"/>
    <property type="match status" value="1"/>
</dbReference>
<dbReference type="Gene3D" id="3.20.20.190">
    <property type="entry name" value="Phosphatidylinositol (PI) phosphodiesterase"/>
    <property type="match status" value="1"/>
</dbReference>
<organism evidence="3 4">
    <name type="scientific">Botrimarina hoheduenensis</name>
    <dbReference type="NCBI Taxonomy" id="2528000"/>
    <lineage>
        <taxon>Bacteria</taxon>
        <taxon>Pseudomonadati</taxon>
        <taxon>Planctomycetota</taxon>
        <taxon>Planctomycetia</taxon>
        <taxon>Pirellulales</taxon>
        <taxon>Lacipirellulaceae</taxon>
        <taxon>Botrimarina</taxon>
    </lineage>
</organism>
<feature type="transmembrane region" description="Helical" evidence="1">
    <location>
        <begin position="24"/>
        <end position="46"/>
    </location>
</feature>
<dbReference type="PANTHER" id="PTHR46211:SF8">
    <property type="entry name" value="PHOSPHODIESTERASE"/>
    <property type="match status" value="1"/>
</dbReference>
<sequence>MKPTLGWLTVAEAWRDYRQRWRPLLVIGLACRTVAFLVLGPLYALIVRVAIAGSGKSVLTDQDLLYFVSSPLGLVGLLIVVSGALGIAALELGAMLTVLAQPEGAEGLSASLAFTGRHAGRIFRLTLRWVLVALLWLAPAVALAAATYYGLLTRYDINYYLTERPPAFIGSVAIAIVLGAFGLYALLRLATEAAIALPIALFEQQGPRAALSESRQRTAGSRAKLVAGILLWAGGSTLLGTIAGLLSALVGWLFAPAWPTSLVAVAIGVGAGLIAMIVIGVLLNLLATHALAALIYRAYRQLSGADTPLPTSPPSSARTSWLVTRTRLVACLALTPLVATTVGFVALGRIPLDDAVLVIGHRGSPRSAPGNTLVSIETAIAEGADWVEIDVQESADNQVIVFHDSDFMKAAGSALKVWEATRTDLDAIDLARGSSRGPQRVPTLEEVLEVCRDRVGVVIELKYYGHDIDLERRVALLVESASMTEQTMFMSLNHEGVAKLKSLRPRWRTGQLLSVAVGSRGKLEADFLAVNAAYATRGRIREAHREGRDLYVWTVNDPRTMSSLISRGVDGLITDVPGTARAVLEARAQMTPVARLLVDLADRFRLASPFAPELSVEAP</sequence>
<comment type="caution">
    <text evidence="3">The sequence shown here is derived from an EMBL/GenBank/DDBJ whole genome shotgun (WGS) entry which is preliminary data.</text>
</comment>
<evidence type="ECO:0000313" key="3">
    <source>
        <dbReference type="EMBL" id="TWT48515.1"/>
    </source>
</evidence>
<dbReference type="AlphaFoldDB" id="A0A5C5WEN7"/>
<keyword evidence="1" id="KW-1133">Transmembrane helix</keyword>
<dbReference type="SUPFAM" id="SSF51695">
    <property type="entry name" value="PLC-like phosphodiesterases"/>
    <property type="match status" value="1"/>
</dbReference>
<reference evidence="3 4" key="1">
    <citation type="submission" date="2019-02" db="EMBL/GenBank/DDBJ databases">
        <title>Deep-cultivation of Planctomycetes and their phenomic and genomic characterization uncovers novel biology.</title>
        <authorList>
            <person name="Wiegand S."/>
            <person name="Jogler M."/>
            <person name="Boedeker C."/>
            <person name="Pinto D."/>
            <person name="Vollmers J."/>
            <person name="Rivas-Marin E."/>
            <person name="Kohn T."/>
            <person name="Peeters S.H."/>
            <person name="Heuer A."/>
            <person name="Rast P."/>
            <person name="Oberbeckmann S."/>
            <person name="Bunk B."/>
            <person name="Jeske O."/>
            <person name="Meyerdierks A."/>
            <person name="Storesund J.E."/>
            <person name="Kallscheuer N."/>
            <person name="Luecker S."/>
            <person name="Lage O.M."/>
            <person name="Pohl T."/>
            <person name="Merkel B.J."/>
            <person name="Hornburger P."/>
            <person name="Mueller R.-W."/>
            <person name="Bruemmer F."/>
            <person name="Labrenz M."/>
            <person name="Spormann A.M."/>
            <person name="Op Den Camp H."/>
            <person name="Overmann J."/>
            <person name="Amann R."/>
            <person name="Jetten M.S.M."/>
            <person name="Mascher T."/>
            <person name="Medema M.H."/>
            <person name="Devos D.P."/>
            <person name="Kaster A.-K."/>
            <person name="Ovreas L."/>
            <person name="Rohde M."/>
            <person name="Galperin M.Y."/>
            <person name="Jogler C."/>
        </authorList>
    </citation>
    <scope>NUCLEOTIDE SEQUENCE [LARGE SCALE GENOMIC DNA]</scope>
    <source>
        <strain evidence="3 4">Pla111</strain>
    </source>
</reference>
<feature type="transmembrane region" description="Helical" evidence="1">
    <location>
        <begin position="261"/>
        <end position="287"/>
    </location>
</feature>
<feature type="transmembrane region" description="Helical" evidence="1">
    <location>
        <begin position="225"/>
        <end position="255"/>
    </location>
</feature>
<evidence type="ECO:0000313" key="4">
    <source>
        <dbReference type="Proteomes" id="UP000318995"/>
    </source>
</evidence>
<keyword evidence="4" id="KW-1185">Reference proteome</keyword>
<accession>A0A5C5WEN7</accession>
<evidence type="ECO:0000256" key="1">
    <source>
        <dbReference type="SAM" id="Phobius"/>
    </source>
</evidence>
<feature type="domain" description="GP-PDE" evidence="2">
    <location>
        <begin position="356"/>
        <end position="584"/>
    </location>
</feature>
<feature type="transmembrane region" description="Helical" evidence="1">
    <location>
        <begin position="127"/>
        <end position="148"/>
    </location>
</feature>
<feature type="transmembrane region" description="Helical" evidence="1">
    <location>
        <begin position="328"/>
        <end position="347"/>
    </location>
</feature>
<keyword evidence="1" id="KW-0472">Membrane</keyword>
<dbReference type="Pfam" id="PF10110">
    <property type="entry name" value="GPDPase_memb"/>
    <property type="match status" value="1"/>
</dbReference>
<feature type="transmembrane region" description="Helical" evidence="1">
    <location>
        <begin position="168"/>
        <end position="187"/>
    </location>
</feature>
<keyword evidence="1" id="KW-0812">Transmembrane</keyword>
<keyword evidence="3" id="KW-0378">Hydrolase</keyword>
<evidence type="ECO:0000259" key="2">
    <source>
        <dbReference type="PROSITE" id="PS51704"/>
    </source>
</evidence>
<dbReference type="PROSITE" id="PS51704">
    <property type="entry name" value="GP_PDE"/>
    <property type="match status" value="1"/>
</dbReference>
<dbReference type="RefSeq" id="WP_146570647.1">
    <property type="nucleotide sequence ID" value="NZ_SJPH01000001.1"/>
</dbReference>
<protein>
    <submittedName>
        <fullName evidence="3">Glycerophosphoryl diester phosphodiesterase</fullName>
        <ecNumber evidence="3">3.1.4.46</ecNumber>
    </submittedName>
</protein>
<dbReference type="Proteomes" id="UP000318995">
    <property type="component" value="Unassembled WGS sequence"/>
</dbReference>
<dbReference type="InterPro" id="IPR030395">
    <property type="entry name" value="GP_PDE_dom"/>
</dbReference>
<dbReference type="EMBL" id="SJPH01000001">
    <property type="protein sequence ID" value="TWT48515.1"/>
    <property type="molecule type" value="Genomic_DNA"/>
</dbReference>
<dbReference type="GO" id="GO:0006629">
    <property type="term" value="P:lipid metabolic process"/>
    <property type="evidence" value="ECO:0007669"/>
    <property type="project" value="InterPro"/>
</dbReference>
<dbReference type="InterPro" id="IPR018476">
    <property type="entry name" value="GlyceroP-diester-Pdiesterase_M"/>
</dbReference>
<feature type="transmembrane region" description="Helical" evidence="1">
    <location>
        <begin position="66"/>
        <end position="90"/>
    </location>
</feature>